<feature type="transmembrane region" description="Helical" evidence="7">
    <location>
        <begin position="40"/>
        <end position="58"/>
    </location>
</feature>
<feature type="transmembrane region" description="Helical" evidence="7">
    <location>
        <begin position="64"/>
        <end position="85"/>
    </location>
</feature>
<dbReference type="InterPro" id="IPR009619">
    <property type="entry name" value="CrgA"/>
</dbReference>
<comment type="subcellular location">
    <subcellularLocation>
        <location evidence="7">Cell membrane</location>
        <topology evidence="7">Multi-pass membrane protein</topology>
    </subcellularLocation>
</comment>
<dbReference type="GO" id="GO:0051301">
    <property type="term" value="P:cell division"/>
    <property type="evidence" value="ECO:0007669"/>
    <property type="project" value="UniProtKB-KW"/>
</dbReference>
<keyword evidence="10" id="KW-1185">Reference proteome</keyword>
<sequence length="90" mass="10167">MNIQGAAVPESKTRRKNNKPRGGSDAQTYDKPLPKWYKPVMFGLMILGLIWIMVYYISQTVLPIPMIGGWNIVIGFGLAMVGFFMTTGWR</sequence>
<keyword evidence="1 7" id="KW-1003">Cell membrane</keyword>
<dbReference type="Pfam" id="PF06781">
    <property type="entry name" value="CrgA"/>
    <property type="match status" value="1"/>
</dbReference>
<comment type="function">
    <text evidence="7">Involved in cell division.</text>
</comment>
<name>A0ABX1G956_9MICC</name>
<keyword evidence="2 7" id="KW-0132">Cell division</keyword>
<evidence type="ECO:0000256" key="2">
    <source>
        <dbReference type="ARBA" id="ARBA00022618"/>
    </source>
</evidence>
<comment type="caution">
    <text evidence="9">The sequence shown here is derived from an EMBL/GenBank/DDBJ whole genome shotgun (WGS) entry which is preliminary data.</text>
</comment>
<comment type="similarity">
    <text evidence="7">Belongs to the CrgA family.</text>
</comment>
<evidence type="ECO:0000256" key="1">
    <source>
        <dbReference type="ARBA" id="ARBA00022475"/>
    </source>
</evidence>
<evidence type="ECO:0000256" key="5">
    <source>
        <dbReference type="ARBA" id="ARBA00023136"/>
    </source>
</evidence>
<dbReference type="Proteomes" id="UP000746595">
    <property type="component" value="Unassembled WGS sequence"/>
</dbReference>
<evidence type="ECO:0000256" key="4">
    <source>
        <dbReference type="ARBA" id="ARBA00022989"/>
    </source>
</evidence>
<keyword evidence="6 7" id="KW-0131">Cell cycle</keyword>
<evidence type="ECO:0000256" key="3">
    <source>
        <dbReference type="ARBA" id="ARBA00022692"/>
    </source>
</evidence>
<dbReference type="HAMAP" id="MF_00631">
    <property type="entry name" value="CrgA"/>
    <property type="match status" value="1"/>
</dbReference>
<keyword evidence="3 7" id="KW-0812">Transmembrane</keyword>
<keyword evidence="4 7" id="KW-1133">Transmembrane helix</keyword>
<proteinExistence type="inferred from homology"/>
<evidence type="ECO:0000256" key="8">
    <source>
        <dbReference type="SAM" id="MobiDB-lite"/>
    </source>
</evidence>
<gene>
    <name evidence="7" type="primary">crgA</name>
    <name evidence="9" type="ORF">HED64_19085</name>
</gene>
<dbReference type="EMBL" id="JAAWVT010000015">
    <property type="protein sequence ID" value="NKG22799.1"/>
    <property type="molecule type" value="Genomic_DNA"/>
</dbReference>
<keyword evidence="5 7" id="KW-0472">Membrane</keyword>
<evidence type="ECO:0000313" key="9">
    <source>
        <dbReference type="EMBL" id="NKG22799.1"/>
    </source>
</evidence>
<evidence type="ECO:0000313" key="10">
    <source>
        <dbReference type="Proteomes" id="UP000746595"/>
    </source>
</evidence>
<accession>A0ABX1G956</accession>
<protein>
    <recommendedName>
        <fullName evidence="7">Cell division protein CrgA</fullName>
    </recommendedName>
</protein>
<evidence type="ECO:0000256" key="7">
    <source>
        <dbReference type="HAMAP-Rule" id="MF_00631"/>
    </source>
</evidence>
<feature type="region of interest" description="Disordered" evidence="8">
    <location>
        <begin position="1"/>
        <end position="33"/>
    </location>
</feature>
<evidence type="ECO:0000256" key="6">
    <source>
        <dbReference type="ARBA" id="ARBA00023306"/>
    </source>
</evidence>
<organism evidence="9 10">
    <name type="scientific">Paeniglutamicibacter terrestris</name>
    <dbReference type="NCBI Taxonomy" id="2723403"/>
    <lineage>
        <taxon>Bacteria</taxon>
        <taxon>Bacillati</taxon>
        <taxon>Actinomycetota</taxon>
        <taxon>Actinomycetes</taxon>
        <taxon>Micrococcales</taxon>
        <taxon>Micrococcaceae</taxon>
        <taxon>Paeniglutamicibacter</taxon>
    </lineage>
</organism>
<reference evidence="9 10" key="1">
    <citation type="submission" date="2020-04" db="EMBL/GenBank/DDBJ databases">
        <title>Paeniglutamicibacter sp. ANT13_2, a novel actinomycete isolated from sediment in Antarctica.</title>
        <authorList>
            <person name="Sakdapetsiri C."/>
            <person name="Pinyakong O."/>
        </authorList>
    </citation>
    <scope>NUCLEOTIDE SEQUENCE [LARGE SCALE GENOMIC DNA]</scope>
    <source>
        <strain evidence="9 10">ANT13_2</strain>
    </source>
</reference>